<reference evidence="1 2" key="1">
    <citation type="submission" date="2017-10" db="EMBL/GenBank/DDBJ databases">
        <title>Antibacterial composition for extension of chilled fish shelf life and decreasing of risk of food-borne infections, bacteriophage strains for its preparation.</title>
        <authorList>
            <person name="Zulkarneev E.R."/>
            <person name="Aleshkin A.V."/>
            <person name="Rubalsky O.V."/>
            <person name="Kiseleva I.A."/>
            <person name="Rubalskii E.O."/>
            <person name="Lebedev S.N."/>
        </authorList>
    </citation>
    <scope>NUCLEOTIDE SEQUENCE [LARGE SCALE GENOMIC DNA]</scope>
</reference>
<name>A0A2H4YF35_9CAUD</name>
<dbReference type="EMBL" id="MG250483">
    <property type="protein sequence ID" value="AUE22780.1"/>
    <property type="molecule type" value="Genomic_DNA"/>
</dbReference>
<proteinExistence type="predicted"/>
<sequence length="56" mass="6450">MEKCAVCKQHLLPTDRVETVDGKKVHKEVCKRYLEDVQSSVNESNDSFNLDEVELL</sequence>
<organism evidence="1 2">
    <name type="scientific">Aeromonas phage Ah1</name>
    <dbReference type="NCBI Taxonomy" id="2053701"/>
    <lineage>
        <taxon>Viruses</taxon>
        <taxon>Duplodnaviria</taxon>
        <taxon>Heunggongvirae</taxon>
        <taxon>Uroviricota</taxon>
        <taxon>Caudoviricetes</taxon>
        <taxon>Pantevenvirales</taxon>
        <taxon>Straboviridae</taxon>
        <taxon>Cinqassovirus</taxon>
        <taxon>Cinqassovirus ah1</taxon>
    </lineage>
</organism>
<evidence type="ECO:0000313" key="1">
    <source>
        <dbReference type="EMBL" id="AUE22780.1"/>
    </source>
</evidence>
<keyword evidence="2" id="KW-1185">Reference proteome</keyword>
<protein>
    <submittedName>
        <fullName evidence="1">Uncharacterized protein</fullName>
    </submittedName>
</protein>
<gene>
    <name evidence="1" type="ORF">Ah1_00262</name>
</gene>
<evidence type="ECO:0000313" key="2">
    <source>
        <dbReference type="Proteomes" id="UP000240934"/>
    </source>
</evidence>
<dbReference type="Proteomes" id="UP000240934">
    <property type="component" value="Segment"/>
</dbReference>
<accession>A0A2H4YF35</accession>